<dbReference type="RefSeq" id="WP_111634544.1">
    <property type="nucleotide sequence ID" value="NZ_QLLR01000016.1"/>
</dbReference>
<evidence type="ECO:0000256" key="2">
    <source>
        <dbReference type="SAM" id="SignalP"/>
    </source>
</evidence>
<dbReference type="InterPro" id="IPR010559">
    <property type="entry name" value="Sig_transdc_His_kin_internal"/>
</dbReference>
<feature type="transmembrane region" description="Helical" evidence="1">
    <location>
        <begin position="281"/>
        <end position="303"/>
    </location>
</feature>
<feature type="transmembrane region" description="Helical" evidence="1">
    <location>
        <begin position="162"/>
        <end position="184"/>
    </location>
</feature>
<dbReference type="GO" id="GO:0000155">
    <property type="term" value="F:phosphorelay sensor kinase activity"/>
    <property type="evidence" value="ECO:0007669"/>
    <property type="project" value="InterPro"/>
</dbReference>
<dbReference type="Pfam" id="PF06580">
    <property type="entry name" value="His_kinase"/>
    <property type="match status" value="1"/>
</dbReference>
<feature type="transmembrane region" description="Helical" evidence="1">
    <location>
        <begin position="226"/>
        <end position="247"/>
    </location>
</feature>
<evidence type="ECO:0000313" key="4">
    <source>
        <dbReference type="EMBL" id="RAJ28827.1"/>
    </source>
</evidence>
<feature type="chain" id="PRO_5016342574" evidence="2">
    <location>
        <begin position="24"/>
        <end position="555"/>
    </location>
</feature>
<feature type="signal peptide" evidence="2">
    <location>
        <begin position="1"/>
        <end position="23"/>
    </location>
</feature>
<dbReference type="AlphaFoldDB" id="A0A327ST52"/>
<dbReference type="EMBL" id="QLLR01000016">
    <property type="protein sequence ID" value="RAJ28827.1"/>
    <property type="molecule type" value="Genomic_DNA"/>
</dbReference>
<protein>
    <submittedName>
        <fullName evidence="4">Sensor histidine kinase YesM</fullName>
    </submittedName>
</protein>
<sequence>MQRLLIIFTVLLLLSSCKSTVVYEEYPTVYQTGDNKNWAEKNFNAAQWTTERGNTAKGIFWSRSPVKLIRSSAVPMGLHIEAFGAFEVYWDGILLGHNGQITQKDKPEVAGYTTSYFQIPDSLAHMGTHILALRTSQSYLNGVKRPVGIELNQYPALLRNPLIITSFMNLMAGAFLIAAVYYFFLYLNSRRKEYSILIFAVICSLFFSLLIAEYIKFYIAIPYTHFFIRLEIIGWLTFAIAILVPLYFSIQFHFNRKKILLITLFMILISVYLVNYDHFDLTAIVYSRVMWFTAVIIVLNAIVQKEKGGFIVLMGLLASAIVNHFLLYDFGLFISFTLIILCMLYLHALRARIIEDEFQSSLLLSSRLQLELIKKNIQPHFLRNTLTSLMDWVEESPKQGAEFIQALAGEFDIMNYIAEAVLIPIRQEIELCKTHLKVMHFRKEICYEWEESGIDEAEYLPPALIHTLLENGITHSIPIANSLITFKLTYLRTAVYKQYTFETHALNREVSKKRNGGNGFRYIQARLTESYGDRWKFISAAIPGGWLTTIQIYDK</sequence>
<keyword evidence="1" id="KW-0472">Membrane</keyword>
<dbReference type="OrthoDB" id="625140at2"/>
<feature type="transmembrane region" description="Helical" evidence="1">
    <location>
        <begin position="310"/>
        <end position="326"/>
    </location>
</feature>
<feature type="domain" description="Signal transduction histidine kinase internal region" evidence="3">
    <location>
        <begin position="369"/>
        <end position="443"/>
    </location>
</feature>
<reference evidence="4 5" key="1">
    <citation type="submission" date="2018-06" db="EMBL/GenBank/DDBJ databases">
        <title>Genomic Encyclopedia of Archaeal and Bacterial Type Strains, Phase II (KMG-II): from individual species to whole genera.</title>
        <authorList>
            <person name="Goeker M."/>
        </authorList>
    </citation>
    <scope>NUCLEOTIDE SEQUENCE [LARGE SCALE GENOMIC DNA]</scope>
    <source>
        <strain evidence="4 5">DSM 14825</strain>
    </source>
</reference>
<feature type="transmembrane region" description="Helical" evidence="1">
    <location>
        <begin position="196"/>
        <end position="220"/>
    </location>
</feature>
<gene>
    <name evidence="4" type="ORF">LY11_03100</name>
</gene>
<evidence type="ECO:0000313" key="5">
    <source>
        <dbReference type="Proteomes" id="UP000249754"/>
    </source>
</evidence>
<keyword evidence="2" id="KW-0732">Signal</keyword>
<comment type="caution">
    <text evidence="4">The sequence shown here is derived from an EMBL/GenBank/DDBJ whole genome shotgun (WGS) entry which is preliminary data.</text>
</comment>
<feature type="transmembrane region" description="Helical" evidence="1">
    <location>
        <begin position="259"/>
        <end position="275"/>
    </location>
</feature>
<evidence type="ECO:0000256" key="1">
    <source>
        <dbReference type="SAM" id="Phobius"/>
    </source>
</evidence>
<dbReference type="GO" id="GO:0016020">
    <property type="term" value="C:membrane"/>
    <property type="evidence" value="ECO:0007669"/>
    <property type="project" value="InterPro"/>
</dbReference>
<proteinExistence type="predicted"/>
<evidence type="ECO:0000259" key="3">
    <source>
        <dbReference type="Pfam" id="PF06580"/>
    </source>
</evidence>
<keyword evidence="4" id="KW-0418">Kinase</keyword>
<organism evidence="4 5">
    <name type="scientific">Pedobacter cryoconitis</name>
    <dbReference type="NCBI Taxonomy" id="188932"/>
    <lineage>
        <taxon>Bacteria</taxon>
        <taxon>Pseudomonadati</taxon>
        <taxon>Bacteroidota</taxon>
        <taxon>Sphingobacteriia</taxon>
        <taxon>Sphingobacteriales</taxon>
        <taxon>Sphingobacteriaceae</taxon>
        <taxon>Pedobacter</taxon>
    </lineage>
</organism>
<feature type="transmembrane region" description="Helical" evidence="1">
    <location>
        <begin position="332"/>
        <end position="349"/>
    </location>
</feature>
<accession>A0A327ST52</accession>
<keyword evidence="1" id="KW-0812">Transmembrane</keyword>
<dbReference type="Proteomes" id="UP000249754">
    <property type="component" value="Unassembled WGS sequence"/>
</dbReference>
<keyword evidence="4" id="KW-0808">Transferase</keyword>
<keyword evidence="1" id="KW-1133">Transmembrane helix</keyword>
<name>A0A327ST52_9SPHI</name>
<dbReference type="PROSITE" id="PS51257">
    <property type="entry name" value="PROKAR_LIPOPROTEIN"/>
    <property type="match status" value="1"/>
</dbReference>